<dbReference type="SMART" id="SM00233">
    <property type="entry name" value="PH"/>
    <property type="match status" value="1"/>
</dbReference>
<dbReference type="Proteomes" id="UP000245609">
    <property type="component" value="Unassembled WGS sequence"/>
</dbReference>
<reference evidence="8 9" key="1">
    <citation type="journal article" date="2018" name="MBio">
        <title>Comparative Genomics Reveals the Core Gene Toolbox for the Fungus-Insect Symbiosis.</title>
        <authorList>
            <person name="Wang Y."/>
            <person name="Stata M."/>
            <person name="Wang W."/>
            <person name="Stajich J.E."/>
            <person name="White M.M."/>
            <person name="Moncalvo J.M."/>
        </authorList>
    </citation>
    <scope>NUCLEOTIDE SEQUENCE [LARGE SCALE GENOMIC DNA]</scope>
    <source>
        <strain evidence="8 9">SC-DP-2</strain>
    </source>
</reference>
<dbReference type="InterPro" id="IPR011993">
    <property type="entry name" value="PH-like_dom_sf"/>
</dbReference>
<organism evidence="8 9">
    <name type="scientific">Smittium megazygosporum</name>
    <dbReference type="NCBI Taxonomy" id="133381"/>
    <lineage>
        <taxon>Eukaryota</taxon>
        <taxon>Fungi</taxon>
        <taxon>Fungi incertae sedis</taxon>
        <taxon>Zoopagomycota</taxon>
        <taxon>Kickxellomycotina</taxon>
        <taxon>Harpellomycetes</taxon>
        <taxon>Harpellales</taxon>
        <taxon>Legeriomycetaceae</taxon>
        <taxon>Smittium</taxon>
    </lineage>
</organism>
<evidence type="ECO:0000256" key="2">
    <source>
        <dbReference type="ARBA" id="ARBA00022448"/>
    </source>
</evidence>
<dbReference type="Gene3D" id="2.40.160.120">
    <property type="match status" value="1"/>
</dbReference>
<dbReference type="EMBL" id="MBFS01000185">
    <property type="protein sequence ID" value="PVV03842.1"/>
    <property type="molecule type" value="Genomic_DNA"/>
</dbReference>
<dbReference type="AlphaFoldDB" id="A0A2T9ZGX4"/>
<dbReference type="GO" id="GO:0035621">
    <property type="term" value="P:ER to Golgi ceramide transport"/>
    <property type="evidence" value="ECO:0007669"/>
    <property type="project" value="TreeGrafter"/>
</dbReference>
<evidence type="ECO:0000259" key="7">
    <source>
        <dbReference type="PROSITE" id="PS50866"/>
    </source>
</evidence>
<dbReference type="Pfam" id="PF01237">
    <property type="entry name" value="Oxysterol_BP"/>
    <property type="match status" value="2"/>
</dbReference>
<dbReference type="SUPFAM" id="SSF144000">
    <property type="entry name" value="Oxysterol-binding protein-like"/>
    <property type="match status" value="1"/>
</dbReference>
<comment type="caution">
    <text evidence="8">The sequence shown here is derived from an EMBL/GenBank/DDBJ whole genome shotgun (WGS) entry which is preliminary data.</text>
</comment>
<feature type="domain" description="PH" evidence="6">
    <location>
        <begin position="214"/>
        <end position="305"/>
    </location>
</feature>
<dbReference type="GO" id="GO:0005886">
    <property type="term" value="C:plasma membrane"/>
    <property type="evidence" value="ECO:0007669"/>
    <property type="project" value="TreeGrafter"/>
</dbReference>
<keyword evidence="2" id="KW-0813">Transport</keyword>
<keyword evidence="3" id="KW-0445">Lipid transport</keyword>
<dbReference type="GO" id="GO:0005829">
    <property type="term" value="C:cytosol"/>
    <property type="evidence" value="ECO:0007669"/>
    <property type="project" value="TreeGrafter"/>
</dbReference>
<dbReference type="PROSITE" id="PS50866">
    <property type="entry name" value="GOLD"/>
    <property type="match status" value="1"/>
</dbReference>
<dbReference type="GO" id="GO:0032541">
    <property type="term" value="C:cortical endoplasmic reticulum"/>
    <property type="evidence" value="ECO:0007669"/>
    <property type="project" value="TreeGrafter"/>
</dbReference>
<dbReference type="GO" id="GO:0097038">
    <property type="term" value="C:perinuclear endoplasmic reticulum"/>
    <property type="evidence" value="ECO:0007669"/>
    <property type="project" value="TreeGrafter"/>
</dbReference>
<dbReference type="OrthoDB" id="1854502at2759"/>
<dbReference type="PANTHER" id="PTHR10972:SF203">
    <property type="entry name" value="OXYSTEROL-BINDING PROTEIN HOMOLOG 3"/>
    <property type="match status" value="1"/>
</dbReference>
<evidence type="ECO:0000256" key="1">
    <source>
        <dbReference type="ARBA" id="ARBA00008842"/>
    </source>
</evidence>
<dbReference type="FunFam" id="2.40.160.120:FF:000001">
    <property type="entry name" value="Oxysterol-binding protein"/>
    <property type="match status" value="1"/>
</dbReference>
<evidence type="ECO:0000256" key="3">
    <source>
        <dbReference type="ARBA" id="ARBA00023055"/>
    </source>
</evidence>
<comment type="similarity">
    <text evidence="1">Belongs to the OSBP family.</text>
</comment>
<proteinExistence type="inferred from homology"/>
<dbReference type="PANTHER" id="PTHR10972">
    <property type="entry name" value="OXYSTEROL-BINDING PROTEIN-RELATED"/>
    <property type="match status" value="1"/>
</dbReference>
<keyword evidence="4" id="KW-0446">Lipid-binding</keyword>
<dbReference type="GO" id="GO:0120009">
    <property type="term" value="P:intermembrane lipid transfer"/>
    <property type="evidence" value="ECO:0007669"/>
    <property type="project" value="UniProtKB-ARBA"/>
</dbReference>
<keyword evidence="9" id="KW-1185">Reference proteome</keyword>
<feature type="domain" description="GOLD" evidence="7">
    <location>
        <begin position="1"/>
        <end position="202"/>
    </location>
</feature>
<dbReference type="GO" id="GO:0006887">
    <property type="term" value="P:exocytosis"/>
    <property type="evidence" value="ECO:0007669"/>
    <property type="project" value="TreeGrafter"/>
</dbReference>
<dbReference type="GO" id="GO:0034727">
    <property type="term" value="P:piecemeal microautophagy of the nucleus"/>
    <property type="evidence" value="ECO:0007669"/>
    <property type="project" value="TreeGrafter"/>
</dbReference>
<dbReference type="GO" id="GO:0006897">
    <property type="term" value="P:endocytosis"/>
    <property type="evidence" value="ECO:0007669"/>
    <property type="project" value="TreeGrafter"/>
</dbReference>
<evidence type="ECO:0000259" key="6">
    <source>
        <dbReference type="PROSITE" id="PS50003"/>
    </source>
</evidence>
<dbReference type="InterPro" id="IPR001849">
    <property type="entry name" value="PH_domain"/>
</dbReference>
<evidence type="ECO:0000313" key="8">
    <source>
        <dbReference type="EMBL" id="PVV03842.1"/>
    </source>
</evidence>
<feature type="region of interest" description="Disordered" evidence="5">
    <location>
        <begin position="56"/>
        <end position="91"/>
    </location>
</feature>
<dbReference type="Gene3D" id="2.30.29.30">
    <property type="entry name" value="Pleckstrin-homology domain (PH domain)/Phosphotyrosine-binding domain (PTB)"/>
    <property type="match status" value="1"/>
</dbReference>
<feature type="compositionally biased region" description="Polar residues" evidence="5">
    <location>
        <begin position="63"/>
        <end position="74"/>
    </location>
</feature>
<evidence type="ECO:0008006" key="10">
    <source>
        <dbReference type="Google" id="ProtNLM"/>
    </source>
</evidence>
<dbReference type="STRING" id="133381.A0A2T9ZGX4"/>
<dbReference type="InterPro" id="IPR009038">
    <property type="entry name" value="GOLD_dom"/>
</dbReference>
<dbReference type="InterPro" id="IPR000648">
    <property type="entry name" value="Oxysterol-bd"/>
</dbReference>
<dbReference type="Pfam" id="PF15409">
    <property type="entry name" value="PH_8"/>
    <property type="match status" value="1"/>
</dbReference>
<accession>A0A2T9ZGX4</accession>
<gene>
    <name evidence="8" type="ORF">BB560_001653</name>
</gene>
<feature type="region of interest" description="Disordered" evidence="5">
    <location>
        <begin position="119"/>
        <end position="139"/>
    </location>
</feature>
<evidence type="ECO:0000313" key="9">
    <source>
        <dbReference type="Proteomes" id="UP000245609"/>
    </source>
</evidence>
<dbReference type="GO" id="GO:0030011">
    <property type="term" value="P:maintenance of cell polarity"/>
    <property type="evidence" value="ECO:0007669"/>
    <property type="project" value="TreeGrafter"/>
</dbReference>
<dbReference type="InterPro" id="IPR037239">
    <property type="entry name" value="OSBP_sf"/>
</dbReference>
<dbReference type="InterPro" id="IPR041680">
    <property type="entry name" value="PH_8"/>
</dbReference>
<sequence length="1048" mass="117553">MEIVVPPQVIYCHYVNINQISDVINWSFSTSKHTIAFGLFFRKFDPPKTSITSVTKSYDKKNSLTPSEKSTTPDSMLDFRDASSKSPSAFSQKLDIPRANSAISILKSAGLLKPNSKISTFQDGDSPSENTPLEPNTLPNKTFLKKSMLKNAITLIPIEMYKSSNASVTGSWVAENKGVYMLCFSNTFSLTKSKTLSLSVSVSSTNNENITNPNILISGWLMKKWRKRLQGWNKRWVWIQEDTLLYSNSSGGIIRGKVSIPNSVISVEHSNLLIIIDSDDGPMIFRAPDLKSFNAWSSALESVVSSDSFKPEQSPSNRLVDLSTIPLSRVSKAHEEFYEYLTETKSLVNKALSVAAFFEGAQVDQQEDDVMDPLSDINPSLNQSHINIGTGKDTKSKHHIHRIFSKIKRLSDPSSKPVDPSQMIANLQPTLNQIVDNIQKLALCEDFIFSSLEKCVGFDLKSREVDLDGLDDGYLSESIVGSKQRHVIGIEYDRDSLSDIFYDTSEVPHQEGGPGTPEDDYPCEDKLRTDKELDPIMFSEDDDAFEAYIAESTENDIESPFESARSLVRRNTAISIDEIGIRYKDIIDTQEPNEVHLIETEDTHLKESLLSIDQSVDPMPLTTLKLFSVSDVVERRTRLPANEPKEGVNIVSIFKKNIGKDLSKIRMPVEANEPLSALQALSEELECSYLLDKAAALPNSLDRLMCVVGFAMSSYIPSKFRVGYKPFNPMLGETFEIVRPDLGFRFVSEKVSHHPMVVACHADSPNYIFYQDCNVKSRFWGRTIELIRSSLIHVELPGVGDHYTFNKASTIIKGILSGNQSIEFNGRVEIKNHTTGDSADILFKESNMFSSSDDKFEGLIVSADKSIPPRKIYGKWSESVYCETEKGPVLVWDASKYKSGVGKDQFGFGVYATSLNELTVDLKNTPENREARKLDVLVREKTPDFLAALEAKEYLLPNTDSRLRPDMRLYENGDLDGANVVKNELETNQSKNLSKINESGGNWAPKWFELKTDPVNSEIKTWTYKGGYWKDALVQGFDQNPFFLTTDR</sequence>
<protein>
    <recommendedName>
        <fullName evidence="10">PH domain-containing protein</fullName>
    </recommendedName>
</protein>
<dbReference type="Gene3D" id="2.60.120.680">
    <property type="entry name" value="GOLD domain"/>
    <property type="match status" value="1"/>
</dbReference>
<evidence type="ECO:0000256" key="5">
    <source>
        <dbReference type="SAM" id="MobiDB-lite"/>
    </source>
</evidence>
<dbReference type="SUPFAM" id="SSF50729">
    <property type="entry name" value="PH domain-like"/>
    <property type="match status" value="1"/>
</dbReference>
<name>A0A2T9ZGX4_9FUNG</name>
<evidence type="ECO:0000256" key="4">
    <source>
        <dbReference type="ARBA" id="ARBA00023121"/>
    </source>
</evidence>
<dbReference type="GO" id="GO:0032934">
    <property type="term" value="F:sterol binding"/>
    <property type="evidence" value="ECO:0007669"/>
    <property type="project" value="TreeGrafter"/>
</dbReference>
<dbReference type="PROSITE" id="PS50003">
    <property type="entry name" value="PH_DOMAIN"/>
    <property type="match status" value="1"/>
</dbReference>